<dbReference type="CDD" id="cd10918">
    <property type="entry name" value="CE4_NodB_like_5s_6s"/>
    <property type="match status" value="1"/>
</dbReference>
<dbReference type="InterPro" id="IPR002509">
    <property type="entry name" value="NODB_dom"/>
</dbReference>
<sequence length="290" mass="34308">MVGNYFEKLIYGCIRYSGIPFIFREIIQRNKVTILYFHDINPDTAEKIFGKLMSIYNIISLNDFLYLHREKKNPPKKALIITFDDGHRGNYKLLPIIKKFHIPVTIYLCSGIINTNRHFWFKEKHPFYNGRMLKNTQNSERLRILKEIGFEQEKTYLSPQALSKNQIIEMLPFVNFQSHTIFHPCLTKCDDSEAWNEIFISKQMLERDYNLDINAIAYPNGNYSDRDIQLCMDAGYEFGLTTEFGFNTYNTDPFRLKRLSVNDTDDINELIVRVSGFWAFLKFKILRLKS</sequence>
<dbReference type="PANTHER" id="PTHR34216:SF7">
    <property type="entry name" value="POLY-BETA-1,6-N-ACETYL-D-GLUCOSAMINE N-DEACETYLASE"/>
    <property type="match status" value="1"/>
</dbReference>
<evidence type="ECO:0000256" key="1">
    <source>
        <dbReference type="ARBA" id="ARBA00022729"/>
    </source>
</evidence>
<evidence type="ECO:0000313" key="3">
    <source>
        <dbReference type="EMBL" id="MDN7025652.1"/>
    </source>
</evidence>
<organism evidence="3 4">
    <name type="scientific">Methanoculleus frigidifontis</name>
    <dbReference type="NCBI Taxonomy" id="2584085"/>
    <lineage>
        <taxon>Archaea</taxon>
        <taxon>Methanobacteriati</taxon>
        <taxon>Methanobacteriota</taxon>
        <taxon>Stenosarchaea group</taxon>
        <taxon>Methanomicrobia</taxon>
        <taxon>Methanomicrobiales</taxon>
        <taxon>Methanomicrobiaceae</taxon>
        <taxon>Methanoculleus</taxon>
    </lineage>
</organism>
<dbReference type="Gene3D" id="3.20.20.370">
    <property type="entry name" value="Glycoside hydrolase/deacetylase"/>
    <property type="match status" value="1"/>
</dbReference>
<dbReference type="PANTHER" id="PTHR34216">
    <property type="match status" value="1"/>
</dbReference>
<gene>
    <name evidence="3" type="ORF">FGU65_12265</name>
</gene>
<evidence type="ECO:0000259" key="2">
    <source>
        <dbReference type="PROSITE" id="PS51677"/>
    </source>
</evidence>
<dbReference type="Pfam" id="PF01522">
    <property type="entry name" value="Polysacc_deac_1"/>
    <property type="match status" value="1"/>
</dbReference>
<dbReference type="Proteomes" id="UP001168338">
    <property type="component" value="Unassembled WGS sequence"/>
</dbReference>
<keyword evidence="1" id="KW-0732">Signal</keyword>
<dbReference type="PROSITE" id="PS51677">
    <property type="entry name" value="NODB"/>
    <property type="match status" value="1"/>
</dbReference>
<evidence type="ECO:0000313" key="4">
    <source>
        <dbReference type="Proteomes" id="UP001168338"/>
    </source>
</evidence>
<dbReference type="InterPro" id="IPR011330">
    <property type="entry name" value="Glyco_hydro/deAcase_b/a-brl"/>
</dbReference>
<dbReference type="InterPro" id="IPR051398">
    <property type="entry name" value="Polysacch_Deacetylase"/>
</dbReference>
<protein>
    <submittedName>
        <fullName evidence="3">Polysaccharide deacetylase family protein</fullName>
    </submittedName>
</protein>
<comment type="caution">
    <text evidence="3">The sequence shown here is derived from an EMBL/GenBank/DDBJ whole genome shotgun (WGS) entry which is preliminary data.</text>
</comment>
<dbReference type="EMBL" id="VCYH01000009">
    <property type="protein sequence ID" value="MDN7025652.1"/>
    <property type="molecule type" value="Genomic_DNA"/>
</dbReference>
<accession>A0ABT8MCJ0</accession>
<reference evidence="3" key="1">
    <citation type="submission" date="2019-05" db="EMBL/GenBank/DDBJ databases">
        <title>Methanoculleus sp. FWC-SCC1, a methanogenic archaeon isolated from deep marine cold seep.</title>
        <authorList>
            <person name="Chen Y.-W."/>
            <person name="Chen S.-C."/>
            <person name="Teng N.-H."/>
            <person name="Lai M.-C."/>
        </authorList>
    </citation>
    <scope>NUCLEOTIDE SEQUENCE</scope>
    <source>
        <strain evidence="3">FWC-SCC1</strain>
    </source>
</reference>
<keyword evidence="4" id="KW-1185">Reference proteome</keyword>
<name>A0ABT8MCJ0_9EURY</name>
<proteinExistence type="predicted"/>
<feature type="domain" description="NodB homology" evidence="2">
    <location>
        <begin position="77"/>
        <end position="290"/>
    </location>
</feature>
<dbReference type="RefSeq" id="WP_301664834.1">
    <property type="nucleotide sequence ID" value="NZ_VCYH01000009.1"/>
</dbReference>
<dbReference type="SUPFAM" id="SSF88713">
    <property type="entry name" value="Glycoside hydrolase/deacetylase"/>
    <property type="match status" value="1"/>
</dbReference>